<evidence type="ECO:0000313" key="5">
    <source>
        <dbReference type="EMBL" id="MPA30903.1"/>
    </source>
</evidence>
<dbReference type="AlphaFoldDB" id="A0A5B6YHI2"/>
<dbReference type="GO" id="GO:1990817">
    <property type="term" value="F:poly(A) RNA polymerase activity"/>
    <property type="evidence" value="ECO:0007669"/>
    <property type="project" value="UniProtKB-EC"/>
</dbReference>
<evidence type="ECO:0000256" key="2">
    <source>
        <dbReference type="ARBA" id="ARBA00022842"/>
    </source>
</evidence>
<reference evidence="5" key="1">
    <citation type="submission" date="2019-08" db="EMBL/GenBank/DDBJ databases">
        <title>Reference gene set and small RNA set construction with multiple tissues from Davidia involucrata Baill.</title>
        <authorList>
            <person name="Yang H."/>
            <person name="Zhou C."/>
            <person name="Li G."/>
            <person name="Wang J."/>
            <person name="Gao P."/>
            <person name="Wang M."/>
            <person name="Wang R."/>
            <person name="Zhao Y."/>
        </authorList>
    </citation>
    <scope>NUCLEOTIDE SEQUENCE</scope>
    <source>
        <tissue evidence="5">Mixed with DoveR01_LX</tissue>
    </source>
</reference>
<keyword evidence="5" id="KW-0808">Transferase</keyword>
<gene>
    <name evidence="5" type="ORF">Din_000344</name>
</gene>
<evidence type="ECO:0000259" key="4">
    <source>
        <dbReference type="Pfam" id="PF03828"/>
    </source>
</evidence>
<accession>A0A5B6YHI2</accession>
<proteinExistence type="predicted"/>
<feature type="compositionally biased region" description="Polar residues" evidence="3">
    <location>
        <begin position="239"/>
        <end position="253"/>
    </location>
</feature>
<dbReference type="Pfam" id="PF03828">
    <property type="entry name" value="PAP_assoc"/>
    <property type="match status" value="1"/>
</dbReference>
<protein>
    <submittedName>
        <fullName evidence="5">Putative non-canonical poly(A) RNA polymerase PAPD5</fullName>
        <ecNumber evidence="5">2.7.7.19</ecNumber>
    </submittedName>
</protein>
<name>A0A5B6YHI2_DAVIN</name>
<dbReference type="GO" id="GO:0031123">
    <property type="term" value="P:RNA 3'-end processing"/>
    <property type="evidence" value="ECO:0007669"/>
    <property type="project" value="TreeGrafter"/>
</dbReference>
<feature type="compositionally biased region" description="Basic and acidic residues" evidence="3">
    <location>
        <begin position="192"/>
        <end position="203"/>
    </location>
</feature>
<dbReference type="SUPFAM" id="SSF81631">
    <property type="entry name" value="PAP/OAS1 substrate-binding domain"/>
    <property type="match status" value="1"/>
</dbReference>
<dbReference type="GO" id="GO:0003729">
    <property type="term" value="F:mRNA binding"/>
    <property type="evidence" value="ECO:0007669"/>
    <property type="project" value="TreeGrafter"/>
</dbReference>
<dbReference type="InterPro" id="IPR045862">
    <property type="entry name" value="Trf4-like"/>
</dbReference>
<dbReference type="PANTHER" id="PTHR23092:SF15">
    <property type="entry name" value="INACTIVE NON-CANONICAL POLY(A) RNA POLYMERASE PROTEIN TRF4-2-RELATED"/>
    <property type="match status" value="1"/>
</dbReference>
<dbReference type="Gene3D" id="1.10.1410.10">
    <property type="match status" value="1"/>
</dbReference>
<dbReference type="PANTHER" id="PTHR23092">
    <property type="entry name" value="POLY(A) RNA POLYMERASE"/>
    <property type="match status" value="1"/>
</dbReference>
<feature type="domain" description="PAP-associated" evidence="4">
    <location>
        <begin position="19"/>
        <end position="77"/>
    </location>
</feature>
<feature type="compositionally biased region" description="Basic residues" evidence="3">
    <location>
        <begin position="209"/>
        <end position="229"/>
    </location>
</feature>
<dbReference type="EC" id="2.7.7.19" evidence="5"/>
<dbReference type="GO" id="GO:0046872">
    <property type="term" value="F:metal ion binding"/>
    <property type="evidence" value="ECO:0007669"/>
    <property type="project" value="UniProtKB-KW"/>
</dbReference>
<dbReference type="EMBL" id="GHES01000344">
    <property type="protein sequence ID" value="MPA30903.1"/>
    <property type="molecule type" value="Transcribed_RNA"/>
</dbReference>
<sequence>MLIAMLRSLREYQASPEHNLGILLVNFFDIYGRKLNTSDVGVACKGAGTFFLKSSRGFSINGRPFLISIEDPQASENDIGKNSFNYFQVRSAFAMAFSTLTNAKTILGLGSNRSILGTIIRPDPVLLERRGGSNGEVTFSNLLPGAGEPLQHQYYDQQEIYCNWQLNDEEPLPRGNAEDGSVRSSGKKRKASKETKSAKKVKENGNVGKGRHKEHSSRKEKAMKKKRWRHYQDGGHGNGFSQNVGGSPWSRTC</sequence>
<feature type="region of interest" description="Disordered" evidence="3">
    <location>
        <begin position="172"/>
        <end position="253"/>
    </location>
</feature>
<keyword evidence="2" id="KW-0460">Magnesium</keyword>
<dbReference type="InterPro" id="IPR002058">
    <property type="entry name" value="PAP_assoc"/>
</dbReference>
<dbReference type="GO" id="GO:0043634">
    <property type="term" value="P:polyadenylation-dependent ncRNA catabolic process"/>
    <property type="evidence" value="ECO:0007669"/>
    <property type="project" value="TreeGrafter"/>
</dbReference>
<evidence type="ECO:0000256" key="1">
    <source>
        <dbReference type="ARBA" id="ARBA00022723"/>
    </source>
</evidence>
<dbReference type="GO" id="GO:0031499">
    <property type="term" value="C:TRAMP complex"/>
    <property type="evidence" value="ECO:0007669"/>
    <property type="project" value="TreeGrafter"/>
</dbReference>
<keyword evidence="5" id="KW-0548">Nucleotidyltransferase</keyword>
<keyword evidence="1" id="KW-0479">Metal-binding</keyword>
<dbReference type="GO" id="GO:0005730">
    <property type="term" value="C:nucleolus"/>
    <property type="evidence" value="ECO:0007669"/>
    <property type="project" value="TreeGrafter"/>
</dbReference>
<organism evidence="5">
    <name type="scientific">Davidia involucrata</name>
    <name type="common">Dove tree</name>
    <dbReference type="NCBI Taxonomy" id="16924"/>
    <lineage>
        <taxon>Eukaryota</taxon>
        <taxon>Viridiplantae</taxon>
        <taxon>Streptophyta</taxon>
        <taxon>Embryophyta</taxon>
        <taxon>Tracheophyta</taxon>
        <taxon>Spermatophyta</taxon>
        <taxon>Magnoliopsida</taxon>
        <taxon>eudicotyledons</taxon>
        <taxon>Gunneridae</taxon>
        <taxon>Pentapetalae</taxon>
        <taxon>asterids</taxon>
        <taxon>Cornales</taxon>
        <taxon>Nyssaceae</taxon>
        <taxon>Davidia</taxon>
    </lineage>
</organism>
<evidence type="ECO:0000256" key="3">
    <source>
        <dbReference type="SAM" id="MobiDB-lite"/>
    </source>
</evidence>